<dbReference type="EMBL" id="FNCJ01000009">
    <property type="protein sequence ID" value="SDH31619.1"/>
    <property type="molecule type" value="Genomic_DNA"/>
</dbReference>
<gene>
    <name evidence="1" type="ORF">SAMN05216466_10920</name>
</gene>
<reference evidence="1 2" key="1">
    <citation type="submission" date="2016-10" db="EMBL/GenBank/DDBJ databases">
        <authorList>
            <person name="de Groot N.N."/>
        </authorList>
    </citation>
    <scope>NUCLEOTIDE SEQUENCE [LARGE SCALE GENOMIC DNA]</scope>
    <source>
        <strain evidence="1 2">LMG 2247</strain>
    </source>
</reference>
<protein>
    <submittedName>
        <fullName evidence="1">Uncharacterized protein</fullName>
    </submittedName>
</protein>
<dbReference type="AlphaFoldDB" id="A0A1G8BEI2"/>
<organism evidence="1 2">
    <name type="scientific">Paraburkholderia phenazinium</name>
    <dbReference type="NCBI Taxonomy" id="60549"/>
    <lineage>
        <taxon>Bacteria</taxon>
        <taxon>Pseudomonadati</taxon>
        <taxon>Pseudomonadota</taxon>
        <taxon>Betaproteobacteria</taxon>
        <taxon>Burkholderiales</taxon>
        <taxon>Burkholderiaceae</taxon>
        <taxon>Paraburkholderia</taxon>
    </lineage>
</organism>
<proteinExistence type="predicted"/>
<name>A0A1G8BEI2_9BURK</name>
<dbReference type="Proteomes" id="UP000199706">
    <property type="component" value="Unassembled WGS sequence"/>
</dbReference>
<evidence type="ECO:0000313" key="1">
    <source>
        <dbReference type="EMBL" id="SDH31619.1"/>
    </source>
</evidence>
<evidence type="ECO:0000313" key="2">
    <source>
        <dbReference type="Proteomes" id="UP000199706"/>
    </source>
</evidence>
<accession>A0A1G8BEI2</accession>
<sequence>MVIISPVTSSSRMMTRRSPTHALQKTLWHRRKWRQNKKYSGKYPEILAIVWDFAQKYETFDSPEILI</sequence>